<feature type="domain" description="Caspase family p20" evidence="19">
    <location>
        <begin position="235"/>
        <end position="367"/>
    </location>
</feature>
<comment type="similarity">
    <text evidence="3 16">Belongs to the peptidase C14A family.</text>
</comment>
<keyword evidence="12" id="KW-0539">Nucleus</keyword>
<comment type="subcellular location">
    <subcellularLocation>
        <location evidence="2">Cytoplasm</location>
    </subcellularLocation>
    <subcellularLocation>
        <location evidence="1">Nucleus</location>
    </subcellularLocation>
</comment>
<dbReference type="GO" id="GO:0005886">
    <property type="term" value="C:plasma membrane"/>
    <property type="evidence" value="ECO:0007669"/>
    <property type="project" value="UniProtKB-ARBA"/>
</dbReference>
<evidence type="ECO:0000256" key="14">
    <source>
        <dbReference type="ARBA" id="ARBA00066479"/>
    </source>
</evidence>
<evidence type="ECO:0000256" key="4">
    <source>
        <dbReference type="ARBA" id="ARBA00022490"/>
    </source>
</evidence>
<evidence type="ECO:0000256" key="15">
    <source>
        <dbReference type="ARBA" id="ARBA00068172"/>
    </source>
</evidence>
<keyword evidence="4" id="KW-0963">Cytoplasm</keyword>
<gene>
    <name evidence="20" type="primary">Casp8_0</name>
    <name evidence="20" type="ORF">ELAFOR_R13639</name>
</gene>
<evidence type="ECO:0000256" key="16">
    <source>
        <dbReference type="RuleBase" id="RU003971"/>
    </source>
</evidence>
<evidence type="ECO:0000256" key="6">
    <source>
        <dbReference type="ARBA" id="ARBA00022670"/>
    </source>
</evidence>
<dbReference type="PROSITE" id="PS01122">
    <property type="entry name" value="CASPASE_CYS"/>
    <property type="match status" value="1"/>
</dbReference>
<keyword evidence="21" id="KW-1185">Reference proteome</keyword>
<dbReference type="PANTHER" id="PTHR48169:SF7">
    <property type="entry name" value="CASPASE 10"/>
    <property type="match status" value="1"/>
</dbReference>
<evidence type="ECO:0000259" key="18">
    <source>
        <dbReference type="PROSITE" id="PS50207"/>
    </source>
</evidence>
<evidence type="ECO:0000256" key="2">
    <source>
        <dbReference type="ARBA" id="ARBA00004496"/>
    </source>
</evidence>
<proteinExistence type="inferred from homology"/>
<dbReference type="InterPro" id="IPR001875">
    <property type="entry name" value="DED_dom"/>
</dbReference>
<dbReference type="GO" id="GO:0005737">
    <property type="term" value="C:cytoplasm"/>
    <property type="evidence" value="ECO:0007669"/>
    <property type="project" value="UniProtKB-SubCell"/>
</dbReference>
<dbReference type="PANTHER" id="PTHR48169">
    <property type="entry name" value="DED DOMAIN-CONTAINING PROTEIN"/>
    <property type="match status" value="1"/>
</dbReference>
<protein>
    <recommendedName>
        <fullName evidence="15">Caspase-8</fullName>
        <ecNumber evidence="14">3.4.22.61</ecNumber>
    </recommendedName>
</protein>
<dbReference type="InterPro" id="IPR002138">
    <property type="entry name" value="Pept_C14_p10"/>
</dbReference>
<dbReference type="InterPro" id="IPR033139">
    <property type="entry name" value="Caspase_cys_AS"/>
</dbReference>
<dbReference type="CDD" id="cd00032">
    <property type="entry name" value="CASc"/>
    <property type="match status" value="1"/>
</dbReference>
<dbReference type="Pfam" id="PF00656">
    <property type="entry name" value="Peptidase_C14"/>
    <property type="match status" value="1"/>
</dbReference>
<dbReference type="FunFam" id="3.40.50.1460:FF:000008">
    <property type="entry name" value="caspase-8 isoform X1"/>
    <property type="match status" value="1"/>
</dbReference>
<keyword evidence="10" id="KW-0788">Thiol protease</keyword>
<evidence type="ECO:0000256" key="8">
    <source>
        <dbReference type="ARBA" id="ARBA00022737"/>
    </source>
</evidence>
<accession>A0A851UKL8</accession>
<evidence type="ECO:0000313" key="20">
    <source>
        <dbReference type="EMBL" id="NXD28225.1"/>
    </source>
</evidence>
<dbReference type="InterPro" id="IPR033170">
    <property type="entry name" value="Caspase-8_DED1"/>
</dbReference>
<feature type="domain" description="DED" evidence="17">
    <location>
        <begin position="3"/>
        <end position="81"/>
    </location>
</feature>
<evidence type="ECO:0000256" key="11">
    <source>
        <dbReference type="ARBA" id="ARBA00023145"/>
    </source>
</evidence>
<evidence type="ECO:0000256" key="1">
    <source>
        <dbReference type="ARBA" id="ARBA00004123"/>
    </source>
</evidence>
<dbReference type="GO" id="GO:0051604">
    <property type="term" value="P:protein maturation"/>
    <property type="evidence" value="ECO:0007669"/>
    <property type="project" value="UniProtKB-ARBA"/>
</dbReference>
<organism evidence="20 21">
    <name type="scientific">Elachura formosa</name>
    <name type="common">spotted wren-babbler</name>
    <dbReference type="NCBI Taxonomy" id="1463973"/>
    <lineage>
        <taxon>Eukaryota</taxon>
        <taxon>Metazoa</taxon>
        <taxon>Chordata</taxon>
        <taxon>Craniata</taxon>
        <taxon>Vertebrata</taxon>
        <taxon>Euteleostomi</taxon>
        <taxon>Archelosauria</taxon>
        <taxon>Archosauria</taxon>
        <taxon>Dinosauria</taxon>
        <taxon>Saurischia</taxon>
        <taxon>Theropoda</taxon>
        <taxon>Coelurosauria</taxon>
        <taxon>Aves</taxon>
        <taxon>Neognathae</taxon>
        <taxon>Neoaves</taxon>
        <taxon>Telluraves</taxon>
        <taxon>Australaves</taxon>
        <taxon>Passeriformes</taxon>
        <taxon>Elachuridae</taxon>
        <taxon>Elachura</taxon>
    </lineage>
</organism>
<comment type="caution">
    <text evidence="20">The sequence shown here is derived from an EMBL/GenBank/DDBJ whole genome shotgun (WGS) entry which is preliminary data.</text>
</comment>
<dbReference type="OrthoDB" id="6114029at2759"/>
<dbReference type="PROSITE" id="PS01121">
    <property type="entry name" value="CASPASE_HIS"/>
    <property type="match status" value="1"/>
</dbReference>
<keyword evidence="6" id="KW-0645">Protease</keyword>
<dbReference type="GO" id="GO:0006508">
    <property type="term" value="P:proteolysis"/>
    <property type="evidence" value="ECO:0007669"/>
    <property type="project" value="UniProtKB-KW"/>
</dbReference>
<name>A0A851UKL8_9PASS</name>
<dbReference type="InterPro" id="IPR029030">
    <property type="entry name" value="Caspase-like_dom_sf"/>
</dbReference>
<evidence type="ECO:0000259" key="17">
    <source>
        <dbReference type="PROSITE" id="PS50168"/>
    </source>
</evidence>
<dbReference type="InterPro" id="IPR011600">
    <property type="entry name" value="Pept_C14_caspase"/>
</dbReference>
<evidence type="ECO:0000259" key="19">
    <source>
        <dbReference type="PROSITE" id="PS50208"/>
    </source>
</evidence>
<sequence length="482" mass="54353">MELPRARLLAVSDELDQAELAALKFLSREHVPRRRLEAARSPHDLFDALQEKGVLEAGNLAFVRELLYRIGRMDLLVAQLGCSREQVERELRAPGGARVPPLRYLLFQLAEDTTEDELMSFKLLLVKELPKSKLTPETTMLDILTEMEKKGLLGKDNLSMLKSLCEKINISLWSRIEEGLNLFGQEEMLITKEEVGSTGCHEGHLVSSVAPAPDPPGSFNDTSQLLEVYKMTSRPCGVCLILNNHNFAKAREGVLEHKHMKDRNGTDVDAAALRNVFSKLHFRVEEYRDLTAEEIRKTVNIFRSEDHEDKDCFVCCILSHGKKGIIYGVDGQEVPIRELTSSFTAQNCISLAGKPKVFFIQACQGDAFHKGVIIETDSGEQDSSVERDARLQVDCIPAEADFLLGMATLQDYVSYRSPREGTWYIQALCQHLEYSCPRGEDVLTILTAVNQEVSRKTCERDAKKQMPQPSFTLRKRLIFPVN</sequence>
<dbReference type="PROSITE" id="PS50168">
    <property type="entry name" value="DED"/>
    <property type="match status" value="2"/>
</dbReference>
<dbReference type="Pfam" id="PF01335">
    <property type="entry name" value="DED"/>
    <property type="match status" value="2"/>
</dbReference>
<evidence type="ECO:0000256" key="3">
    <source>
        <dbReference type="ARBA" id="ARBA00010134"/>
    </source>
</evidence>
<feature type="domain" description="Caspase family p10" evidence="18">
    <location>
        <begin position="392"/>
        <end position="479"/>
    </location>
</feature>
<dbReference type="SUPFAM" id="SSF47986">
    <property type="entry name" value="DEATH domain"/>
    <property type="match status" value="2"/>
</dbReference>
<feature type="non-terminal residue" evidence="20">
    <location>
        <position position="482"/>
    </location>
</feature>
<dbReference type="PROSITE" id="PS50208">
    <property type="entry name" value="CASPASE_P20"/>
    <property type="match status" value="1"/>
</dbReference>
<dbReference type="GO" id="GO:0005634">
    <property type="term" value="C:nucleus"/>
    <property type="evidence" value="ECO:0007669"/>
    <property type="project" value="UniProtKB-SubCell"/>
</dbReference>
<evidence type="ECO:0000256" key="5">
    <source>
        <dbReference type="ARBA" id="ARBA00022553"/>
    </source>
</evidence>
<keyword evidence="8" id="KW-0677">Repeat</keyword>
<dbReference type="Gene3D" id="3.40.50.1460">
    <property type="match status" value="1"/>
</dbReference>
<dbReference type="Proteomes" id="UP000623542">
    <property type="component" value="Unassembled WGS sequence"/>
</dbReference>
<feature type="domain" description="DED" evidence="17">
    <location>
        <begin position="101"/>
        <end position="178"/>
    </location>
</feature>
<dbReference type="InterPro" id="IPR015917">
    <property type="entry name" value="Pept_C14A"/>
</dbReference>
<dbReference type="SMART" id="SM00031">
    <property type="entry name" value="DED"/>
    <property type="match status" value="2"/>
</dbReference>
<dbReference type="InterPro" id="IPR016129">
    <property type="entry name" value="Caspase_his_AS"/>
</dbReference>
<dbReference type="PRINTS" id="PR00376">
    <property type="entry name" value="IL1BCENZYME"/>
</dbReference>
<keyword evidence="9" id="KW-0378">Hydrolase</keyword>
<dbReference type="GO" id="GO:0032991">
    <property type="term" value="C:protein-containing complex"/>
    <property type="evidence" value="ECO:0007669"/>
    <property type="project" value="UniProtKB-ARBA"/>
</dbReference>
<evidence type="ECO:0000313" key="21">
    <source>
        <dbReference type="Proteomes" id="UP000623542"/>
    </source>
</evidence>
<evidence type="ECO:0000256" key="9">
    <source>
        <dbReference type="ARBA" id="ARBA00022801"/>
    </source>
</evidence>
<evidence type="ECO:0000256" key="7">
    <source>
        <dbReference type="ARBA" id="ARBA00022703"/>
    </source>
</evidence>
<dbReference type="GO" id="GO:0043065">
    <property type="term" value="P:positive regulation of apoptotic process"/>
    <property type="evidence" value="ECO:0007669"/>
    <property type="project" value="UniProtKB-ARBA"/>
</dbReference>
<evidence type="ECO:0000256" key="12">
    <source>
        <dbReference type="ARBA" id="ARBA00023242"/>
    </source>
</evidence>
<dbReference type="SUPFAM" id="SSF52129">
    <property type="entry name" value="Caspase-like"/>
    <property type="match status" value="1"/>
</dbReference>
<keyword evidence="5" id="KW-0597">Phosphoprotein</keyword>
<dbReference type="InterPro" id="IPR011029">
    <property type="entry name" value="DEATH-like_dom_sf"/>
</dbReference>
<dbReference type="InterPro" id="IPR001309">
    <property type="entry name" value="Pept_C14_p20"/>
</dbReference>
<feature type="non-terminal residue" evidence="20">
    <location>
        <position position="1"/>
    </location>
</feature>
<dbReference type="Gene3D" id="1.10.533.10">
    <property type="entry name" value="Death Domain, Fas"/>
    <property type="match status" value="2"/>
</dbReference>
<dbReference type="GO" id="GO:0006915">
    <property type="term" value="P:apoptotic process"/>
    <property type="evidence" value="ECO:0007669"/>
    <property type="project" value="UniProtKB-KW"/>
</dbReference>
<dbReference type="EMBL" id="WBNG01000696">
    <property type="protein sequence ID" value="NXD28225.1"/>
    <property type="molecule type" value="Genomic_DNA"/>
</dbReference>
<dbReference type="EC" id="3.4.22.61" evidence="14"/>
<comment type="catalytic activity">
    <reaction evidence="13">
        <text>Strict requirement for Asp at position P1 and has a preferred cleavage sequence of (Leu/Asp/Val)-Glu-Thr-Asp-|-(Gly/Ser/Ala).</text>
        <dbReference type="EC" id="3.4.22.61"/>
    </reaction>
</comment>
<evidence type="ECO:0000256" key="10">
    <source>
        <dbReference type="ARBA" id="ARBA00022807"/>
    </source>
</evidence>
<reference evidence="20" key="1">
    <citation type="submission" date="2019-09" db="EMBL/GenBank/DDBJ databases">
        <title>Bird 10,000 Genomes (B10K) Project - Family phase.</title>
        <authorList>
            <person name="Zhang G."/>
        </authorList>
    </citation>
    <scope>NUCLEOTIDE SEQUENCE</scope>
    <source>
        <strain evidence="20">B10K-IZCAS-20218</strain>
        <tissue evidence="20">Blood</tissue>
    </source>
</reference>
<keyword evidence="11" id="KW-0865">Zymogen</keyword>
<evidence type="ECO:0000256" key="13">
    <source>
        <dbReference type="ARBA" id="ARBA00051626"/>
    </source>
</evidence>
<dbReference type="SMART" id="SM00115">
    <property type="entry name" value="CASc"/>
    <property type="match status" value="1"/>
</dbReference>
<dbReference type="PROSITE" id="PS50207">
    <property type="entry name" value="CASPASE_P10"/>
    <property type="match status" value="1"/>
</dbReference>
<dbReference type="GO" id="GO:0004197">
    <property type="term" value="F:cysteine-type endopeptidase activity"/>
    <property type="evidence" value="ECO:0007669"/>
    <property type="project" value="InterPro"/>
</dbReference>
<dbReference type="CDD" id="cd08333">
    <property type="entry name" value="DED_Caspase_8_r1"/>
    <property type="match status" value="1"/>
</dbReference>
<keyword evidence="7" id="KW-0053">Apoptosis</keyword>
<dbReference type="AlphaFoldDB" id="A0A851UKL8"/>